<accession>A0A2S2FHL5</accession>
<dbReference type="AlphaFoldDB" id="A0A2S2FHL5"/>
<dbReference type="SMART" id="SM01034">
    <property type="entry name" value="BLUF"/>
    <property type="match status" value="1"/>
</dbReference>
<dbReference type="InterPro" id="IPR036046">
    <property type="entry name" value="Acylphosphatase-like_dom_sf"/>
</dbReference>
<dbReference type="GO" id="GO:0071949">
    <property type="term" value="F:FAD binding"/>
    <property type="evidence" value="ECO:0007669"/>
    <property type="project" value="InterPro"/>
</dbReference>
<dbReference type="PROSITE" id="PS50925">
    <property type="entry name" value="BLUF"/>
    <property type="match status" value="1"/>
</dbReference>
<sequence length="157" mass="18376">MMIRLCYASVRVENENDLLLDLSDILVTAREFNAQHGIVGVLYYAEGSFFQCLEGENDQVLELFEAIQQDNRHTHVHQFKITPIVELNFKQWSMKYVNPNTQISDYFKNIGLNKFEPNLLNAEQIGRFLEILLNTANVEKPTKNYVGYQNRGYQNYF</sequence>
<feature type="domain" description="BLUF" evidence="1">
    <location>
        <begin position="2"/>
        <end position="95"/>
    </location>
</feature>
<reference evidence="2" key="1">
    <citation type="submission" date="2019-08" db="EMBL/GenBank/DDBJ databases">
        <title>The complete genome of Acinetobacter defluvii strain WCHAD010030.</title>
        <authorList>
            <person name="Hu Y."/>
            <person name="Qin J."/>
            <person name="Feng Y."/>
            <person name="Zong Z."/>
        </authorList>
    </citation>
    <scope>NUCLEOTIDE SEQUENCE</scope>
    <source>
        <strain evidence="2">WCHA30</strain>
    </source>
</reference>
<dbReference type="SUPFAM" id="SSF54975">
    <property type="entry name" value="Acylphosphatase/BLUF domain-like"/>
    <property type="match status" value="1"/>
</dbReference>
<name>A0A2S2FHL5_9GAMM</name>
<protein>
    <submittedName>
        <fullName evidence="2">BLUF domain-containing protein</fullName>
    </submittedName>
</protein>
<dbReference type="STRING" id="1871111.GCA_001704615_01724"/>
<keyword evidence="3" id="KW-1185">Reference proteome</keyword>
<dbReference type="RefSeq" id="WP_089024806.1">
    <property type="nucleotide sequence ID" value="NZ_CP029397.2"/>
</dbReference>
<dbReference type="GO" id="GO:0009882">
    <property type="term" value="F:blue light photoreceptor activity"/>
    <property type="evidence" value="ECO:0007669"/>
    <property type="project" value="InterPro"/>
</dbReference>
<evidence type="ECO:0000313" key="3">
    <source>
        <dbReference type="Proteomes" id="UP000245977"/>
    </source>
</evidence>
<dbReference type="InterPro" id="IPR007024">
    <property type="entry name" value="BLUF_domain"/>
</dbReference>
<gene>
    <name evidence="2" type="ORF">DJ533_18500</name>
</gene>
<proteinExistence type="predicted"/>
<dbReference type="Gene3D" id="3.30.70.100">
    <property type="match status" value="1"/>
</dbReference>
<dbReference type="Pfam" id="PF04940">
    <property type="entry name" value="BLUF"/>
    <property type="match status" value="1"/>
</dbReference>
<dbReference type="EMBL" id="CP029397">
    <property type="protein sequence ID" value="AWL30400.1"/>
    <property type="molecule type" value="Genomic_DNA"/>
</dbReference>
<dbReference type="OrthoDB" id="557705at2"/>
<organism evidence="2 3">
    <name type="scientific">Acinetobacter defluvii</name>
    <dbReference type="NCBI Taxonomy" id="1871111"/>
    <lineage>
        <taxon>Bacteria</taxon>
        <taxon>Pseudomonadati</taxon>
        <taxon>Pseudomonadota</taxon>
        <taxon>Gammaproteobacteria</taxon>
        <taxon>Moraxellales</taxon>
        <taxon>Moraxellaceae</taxon>
        <taxon>Acinetobacter</taxon>
    </lineage>
</organism>
<evidence type="ECO:0000313" key="2">
    <source>
        <dbReference type="EMBL" id="AWL30400.1"/>
    </source>
</evidence>
<dbReference type="KEGG" id="adv:DJ533_18500"/>
<dbReference type="Proteomes" id="UP000245977">
    <property type="component" value="Chromosome"/>
</dbReference>
<evidence type="ECO:0000259" key="1">
    <source>
        <dbReference type="PROSITE" id="PS50925"/>
    </source>
</evidence>